<keyword evidence="2" id="KW-0732">Signal</keyword>
<feature type="active site" description="Proton donor" evidence="5">
    <location>
        <position position="167"/>
    </location>
</feature>
<accession>A0A316BDI8</accession>
<dbReference type="InterPro" id="IPR050546">
    <property type="entry name" value="Glycosyl_Hydrlase_16"/>
</dbReference>
<dbReference type="GO" id="GO:0005975">
    <property type="term" value="P:carbohydrate metabolic process"/>
    <property type="evidence" value="ECO:0007669"/>
    <property type="project" value="InterPro"/>
</dbReference>
<name>A0A316BDI8_9BACT</name>
<evidence type="ECO:0000256" key="1">
    <source>
        <dbReference type="ARBA" id="ARBA00006865"/>
    </source>
</evidence>
<dbReference type="InterPro" id="IPR013320">
    <property type="entry name" value="ConA-like_dom_sf"/>
</dbReference>
<dbReference type="GO" id="GO:0033916">
    <property type="term" value="F:beta-agarase activity"/>
    <property type="evidence" value="ECO:0007669"/>
    <property type="project" value="InterPro"/>
</dbReference>
<dbReference type="Gene3D" id="2.60.120.200">
    <property type="match status" value="1"/>
</dbReference>
<dbReference type="PANTHER" id="PTHR10963">
    <property type="entry name" value="GLYCOSYL HYDROLASE-RELATED"/>
    <property type="match status" value="1"/>
</dbReference>
<evidence type="ECO:0000313" key="8">
    <source>
        <dbReference type="Proteomes" id="UP000245880"/>
    </source>
</evidence>
<keyword evidence="8" id="KW-1185">Reference proteome</keyword>
<reference evidence="7 8" key="1">
    <citation type="submission" date="2018-03" db="EMBL/GenBank/DDBJ databases">
        <title>Genomic Encyclopedia of Archaeal and Bacterial Type Strains, Phase II (KMG-II): from individual species to whole genera.</title>
        <authorList>
            <person name="Goeker M."/>
        </authorList>
    </citation>
    <scope>NUCLEOTIDE SEQUENCE [LARGE SCALE GENOMIC DNA]</scope>
    <source>
        <strain evidence="7 8">DSM 100346</strain>
    </source>
</reference>
<evidence type="ECO:0000259" key="6">
    <source>
        <dbReference type="PROSITE" id="PS51762"/>
    </source>
</evidence>
<dbReference type="InterPro" id="IPR000757">
    <property type="entry name" value="Beta-glucanase-like"/>
</dbReference>
<organism evidence="7 8">
    <name type="scientific">Dyadobacter jejuensis</name>
    <dbReference type="NCBI Taxonomy" id="1082580"/>
    <lineage>
        <taxon>Bacteria</taxon>
        <taxon>Pseudomonadati</taxon>
        <taxon>Bacteroidota</taxon>
        <taxon>Cytophagia</taxon>
        <taxon>Cytophagales</taxon>
        <taxon>Spirosomataceae</taxon>
        <taxon>Dyadobacter</taxon>
    </lineage>
</organism>
<feature type="domain" description="GH16" evidence="6">
    <location>
        <begin position="36"/>
        <end position="313"/>
    </location>
</feature>
<evidence type="ECO:0000256" key="4">
    <source>
        <dbReference type="ARBA" id="ARBA00023295"/>
    </source>
</evidence>
<dbReference type="RefSeq" id="WP_109672833.1">
    <property type="nucleotide sequence ID" value="NZ_QGDT01000001.1"/>
</dbReference>
<feature type="active site" description="Nucleophile" evidence="5">
    <location>
        <position position="162"/>
    </location>
</feature>
<keyword evidence="3" id="KW-0378">Hydrolase</keyword>
<dbReference type="PANTHER" id="PTHR10963:SF55">
    <property type="entry name" value="GLYCOSIDE HYDROLASE FAMILY 16 PROTEIN"/>
    <property type="match status" value="1"/>
</dbReference>
<comment type="caution">
    <text evidence="7">The sequence shown here is derived from an EMBL/GenBank/DDBJ whole genome shotgun (WGS) entry which is preliminary data.</text>
</comment>
<keyword evidence="4" id="KW-0326">Glycosidase</keyword>
<dbReference type="Proteomes" id="UP000245880">
    <property type="component" value="Unassembled WGS sequence"/>
</dbReference>
<gene>
    <name evidence="7" type="ORF">CLV98_101742</name>
</gene>
<dbReference type="PROSITE" id="PS51762">
    <property type="entry name" value="GH16_2"/>
    <property type="match status" value="1"/>
</dbReference>
<dbReference type="EMBL" id="QGDT01000001">
    <property type="protein sequence ID" value="PWJ60557.1"/>
    <property type="molecule type" value="Genomic_DNA"/>
</dbReference>
<comment type="similarity">
    <text evidence="1">Belongs to the glycosyl hydrolase 16 family.</text>
</comment>
<evidence type="ECO:0000256" key="5">
    <source>
        <dbReference type="PIRSR" id="PIRSR001097-50"/>
    </source>
</evidence>
<dbReference type="PIRSF" id="PIRSF001097">
    <property type="entry name" value="Agarase"/>
    <property type="match status" value="1"/>
</dbReference>
<evidence type="ECO:0000256" key="3">
    <source>
        <dbReference type="ARBA" id="ARBA00022801"/>
    </source>
</evidence>
<sequence>MFKTSLFLLCAALYFSCKNNGNDVPIPEVEPPQITYDWKDVPVPAAAGSGKKWKLQSLSDDFNYQAEAKNKGPEFLKKWTDFYHNNWSGPGLTIWDRAHSLVADGRLQIPASRVAGTNKVNTGCITSTERVIYPVYIEARAKISNSTLASDVWLLSPDDTQEIDILEAYGSSYSAGAKKDLTWFAERIHISHHVFIRSPFQDYQPTDPGSWYYNGTLWRNDYHRFGVYWKDPLHLEYYIDGKLVRTVSGLETIDPKNFTGGTGLNKAMDIIINVEDQNWRSDQGYTPTDEELANREDHTFNVDWIRIYKPVDLQ</sequence>
<proteinExistence type="inferred from homology"/>
<dbReference type="SUPFAM" id="SSF49899">
    <property type="entry name" value="Concanavalin A-like lectins/glucanases"/>
    <property type="match status" value="1"/>
</dbReference>
<dbReference type="InterPro" id="IPR016287">
    <property type="entry name" value="Beta_agarase"/>
</dbReference>
<dbReference type="OrthoDB" id="9809583at2"/>
<dbReference type="CDD" id="cd02178">
    <property type="entry name" value="GH16_beta_agarase"/>
    <property type="match status" value="1"/>
</dbReference>
<dbReference type="AlphaFoldDB" id="A0A316BDI8"/>
<protein>
    <submittedName>
        <fullName evidence="7">Agarase</fullName>
    </submittedName>
</protein>
<dbReference type="Pfam" id="PF00722">
    <property type="entry name" value="Glyco_hydro_16"/>
    <property type="match status" value="1"/>
</dbReference>
<evidence type="ECO:0000256" key="2">
    <source>
        <dbReference type="ARBA" id="ARBA00022729"/>
    </source>
</evidence>
<evidence type="ECO:0000313" key="7">
    <source>
        <dbReference type="EMBL" id="PWJ60557.1"/>
    </source>
</evidence>